<accession>A0AAE2C8B2</accession>
<sequence>MIWRPNSNGAFPVRSAYEVSLRVAARAIPSSSRSYPILAEVRVQAWRLCYEAVPTMDNLSCKHGGIETKCVFCEAEVETTKHVLLKCPFAHMVWALSHIPWGVVNGWTWALWRNRNQRRMEGVVWEPPRVVNDALLLLTQYQEARIKELSAEGLELLIVLRLSD</sequence>
<dbReference type="EMBL" id="JACGWO010000013">
    <property type="protein sequence ID" value="KAK4412713.1"/>
    <property type="molecule type" value="Genomic_DNA"/>
</dbReference>
<proteinExistence type="predicted"/>
<reference evidence="2" key="2">
    <citation type="journal article" date="2024" name="Plant">
        <title>Genomic evolution and insights into agronomic trait innovations of Sesamum species.</title>
        <authorList>
            <person name="Miao H."/>
            <person name="Wang L."/>
            <person name="Qu L."/>
            <person name="Liu H."/>
            <person name="Sun Y."/>
            <person name="Le M."/>
            <person name="Wang Q."/>
            <person name="Wei S."/>
            <person name="Zheng Y."/>
            <person name="Lin W."/>
            <person name="Duan Y."/>
            <person name="Cao H."/>
            <person name="Xiong S."/>
            <person name="Wang X."/>
            <person name="Wei L."/>
            <person name="Li C."/>
            <person name="Ma Q."/>
            <person name="Ju M."/>
            <person name="Zhao R."/>
            <person name="Li G."/>
            <person name="Mu C."/>
            <person name="Tian Q."/>
            <person name="Mei H."/>
            <person name="Zhang T."/>
            <person name="Gao T."/>
            <person name="Zhang H."/>
        </authorList>
    </citation>
    <scope>NUCLEOTIDE SEQUENCE</scope>
    <source>
        <strain evidence="2">3651</strain>
    </source>
</reference>
<evidence type="ECO:0000259" key="1">
    <source>
        <dbReference type="Pfam" id="PF13966"/>
    </source>
</evidence>
<feature type="domain" description="Reverse transcriptase zinc-binding" evidence="1">
    <location>
        <begin position="35"/>
        <end position="94"/>
    </location>
</feature>
<reference evidence="2" key="1">
    <citation type="submission" date="2020-06" db="EMBL/GenBank/DDBJ databases">
        <authorList>
            <person name="Li T."/>
            <person name="Hu X."/>
            <person name="Zhang T."/>
            <person name="Song X."/>
            <person name="Zhang H."/>
            <person name="Dai N."/>
            <person name="Sheng W."/>
            <person name="Hou X."/>
            <person name="Wei L."/>
        </authorList>
    </citation>
    <scope>NUCLEOTIDE SEQUENCE</scope>
    <source>
        <strain evidence="2">3651</strain>
        <tissue evidence="2">Leaf</tissue>
    </source>
</reference>
<name>A0AAE2C8B2_9LAMI</name>
<keyword evidence="3" id="KW-1185">Reference proteome</keyword>
<evidence type="ECO:0000313" key="3">
    <source>
        <dbReference type="Proteomes" id="UP001293254"/>
    </source>
</evidence>
<protein>
    <recommendedName>
        <fullName evidence="1">Reverse transcriptase zinc-binding domain-containing protein</fullName>
    </recommendedName>
</protein>
<organism evidence="2 3">
    <name type="scientific">Sesamum alatum</name>
    <dbReference type="NCBI Taxonomy" id="300844"/>
    <lineage>
        <taxon>Eukaryota</taxon>
        <taxon>Viridiplantae</taxon>
        <taxon>Streptophyta</taxon>
        <taxon>Embryophyta</taxon>
        <taxon>Tracheophyta</taxon>
        <taxon>Spermatophyta</taxon>
        <taxon>Magnoliopsida</taxon>
        <taxon>eudicotyledons</taxon>
        <taxon>Gunneridae</taxon>
        <taxon>Pentapetalae</taxon>
        <taxon>asterids</taxon>
        <taxon>lamiids</taxon>
        <taxon>Lamiales</taxon>
        <taxon>Pedaliaceae</taxon>
        <taxon>Sesamum</taxon>
    </lineage>
</organism>
<comment type="caution">
    <text evidence="2">The sequence shown here is derived from an EMBL/GenBank/DDBJ whole genome shotgun (WGS) entry which is preliminary data.</text>
</comment>
<dbReference type="InterPro" id="IPR026960">
    <property type="entry name" value="RVT-Znf"/>
</dbReference>
<dbReference type="AlphaFoldDB" id="A0AAE2C8B2"/>
<gene>
    <name evidence="2" type="ORF">Salat_2918500</name>
</gene>
<dbReference type="Pfam" id="PF13966">
    <property type="entry name" value="zf-RVT"/>
    <property type="match status" value="1"/>
</dbReference>
<evidence type="ECO:0000313" key="2">
    <source>
        <dbReference type="EMBL" id="KAK4412713.1"/>
    </source>
</evidence>
<dbReference type="Proteomes" id="UP001293254">
    <property type="component" value="Unassembled WGS sequence"/>
</dbReference>